<dbReference type="Proteomes" id="UP001484239">
    <property type="component" value="Unassembled WGS sequence"/>
</dbReference>
<evidence type="ECO:0000259" key="1">
    <source>
        <dbReference type="PROSITE" id="PS51186"/>
    </source>
</evidence>
<protein>
    <submittedName>
        <fullName evidence="2">GNAT family N-acetyltransferase</fullName>
    </submittedName>
</protein>
<dbReference type="EMBL" id="JBBHLI010000002">
    <property type="protein sequence ID" value="MEK9500290.1"/>
    <property type="molecule type" value="Genomic_DNA"/>
</dbReference>
<dbReference type="InterPro" id="IPR016181">
    <property type="entry name" value="Acyl_CoA_acyltransferase"/>
</dbReference>
<gene>
    <name evidence="2" type="ORF">WI372_04815</name>
</gene>
<dbReference type="Gene3D" id="3.40.630.30">
    <property type="match status" value="1"/>
</dbReference>
<dbReference type="InterPro" id="IPR000182">
    <property type="entry name" value="GNAT_dom"/>
</dbReference>
<dbReference type="PROSITE" id="PS51186">
    <property type="entry name" value="GNAT"/>
    <property type="match status" value="1"/>
</dbReference>
<name>A0ABU9E8M5_9BACT</name>
<evidence type="ECO:0000313" key="3">
    <source>
        <dbReference type="Proteomes" id="UP001484239"/>
    </source>
</evidence>
<accession>A0ABU9E8M5</accession>
<organism evidence="2 3">
    <name type="scientific">Gaopeijia maritima</name>
    <dbReference type="NCBI Taxonomy" id="3119007"/>
    <lineage>
        <taxon>Bacteria</taxon>
        <taxon>Pseudomonadati</taxon>
        <taxon>Gemmatimonadota</taxon>
        <taxon>Longimicrobiia</taxon>
        <taxon>Gaopeijiales</taxon>
        <taxon>Gaopeijiaceae</taxon>
        <taxon>Gaopeijia</taxon>
    </lineage>
</organism>
<dbReference type="Pfam" id="PF13508">
    <property type="entry name" value="Acetyltransf_7"/>
    <property type="match status" value="1"/>
</dbReference>
<comment type="caution">
    <text evidence="2">The sequence shown here is derived from an EMBL/GenBank/DDBJ whole genome shotgun (WGS) entry which is preliminary data.</text>
</comment>
<evidence type="ECO:0000313" key="2">
    <source>
        <dbReference type="EMBL" id="MEK9500290.1"/>
    </source>
</evidence>
<reference evidence="2 3" key="1">
    <citation type="submission" date="2024-02" db="EMBL/GenBank/DDBJ databases">
        <title>A novel Gemmatimonadota bacterium.</title>
        <authorList>
            <person name="Du Z.-J."/>
            <person name="Ye Y.-Q."/>
        </authorList>
    </citation>
    <scope>NUCLEOTIDE SEQUENCE [LARGE SCALE GENOMIC DNA]</scope>
    <source>
        <strain evidence="2 3">DH-20</strain>
    </source>
</reference>
<keyword evidence="3" id="KW-1185">Reference proteome</keyword>
<dbReference type="SUPFAM" id="SSF55729">
    <property type="entry name" value="Acyl-CoA N-acyltransferases (Nat)"/>
    <property type="match status" value="1"/>
</dbReference>
<sequence>MGAVDTVLASGHRLRLFRPSDREACLAVFDSNVPDFFGVHERREYVEFLGSLPGPYWVLEEGAGLIVGAGGYALVEDEGRADLCWGMVHGARHGEGLGRTLTEVRMDQALRHPRVREFRISTSQHTRGFYERLGFRVIETIPEGFGPGMDRCDMRWSDRNEGINQ</sequence>
<feature type="domain" description="N-acetyltransferase" evidence="1">
    <location>
        <begin position="12"/>
        <end position="159"/>
    </location>
</feature>
<dbReference type="RefSeq" id="WP_405275618.1">
    <property type="nucleotide sequence ID" value="NZ_CP144380.1"/>
</dbReference>
<proteinExistence type="predicted"/>